<feature type="compositionally biased region" description="Acidic residues" evidence="1">
    <location>
        <begin position="173"/>
        <end position="182"/>
    </location>
</feature>
<organism evidence="4 5">
    <name type="scientific">Populus tomentosa</name>
    <name type="common">Chinese white poplar</name>
    <dbReference type="NCBI Taxonomy" id="118781"/>
    <lineage>
        <taxon>Eukaryota</taxon>
        <taxon>Viridiplantae</taxon>
        <taxon>Streptophyta</taxon>
        <taxon>Embryophyta</taxon>
        <taxon>Tracheophyta</taxon>
        <taxon>Spermatophyta</taxon>
        <taxon>Magnoliopsida</taxon>
        <taxon>eudicotyledons</taxon>
        <taxon>Gunneridae</taxon>
        <taxon>Pentapetalae</taxon>
        <taxon>rosids</taxon>
        <taxon>fabids</taxon>
        <taxon>Malpighiales</taxon>
        <taxon>Salicaceae</taxon>
        <taxon>Saliceae</taxon>
        <taxon>Populus</taxon>
    </lineage>
</organism>
<feature type="domain" description="Stress-response A/B barrel" evidence="3">
    <location>
        <begin position="523"/>
        <end position="622"/>
    </location>
</feature>
<evidence type="ECO:0000256" key="1">
    <source>
        <dbReference type="SAM" id="MobiDB-lite"/>
    </source>
</evidence>
<name>A0A8X8J098_POPTO</name>
<dbReference type="InterPro" id="IPR013097">
    <property type="entry name" value="Dabb"/>
</dbReference>
<dbReference type="PANTHER" id="PTHR33178">
    <property type="match status" value="1"/>
</dbReference>
<keyword evidence="2" id="KW-0472">Membrane</keyword>
<feature type="domain" description="Stress-response A/B barrel" evidence="3">
    <location>
        <begin position="411"/>
        <end position="505"/>
    </location>
</feature>
<dbReference type="Pfam" id="PF07727">
    <property type="entry name" value="RVT_2"/>
    <property type="match status" value="1"/>
</dbReference>
<dbReference type="InterPro" id="IPR044662">
    <property type="entry name" value="HS1/DABB1-like"/>
</dbReference>
<dbReference type="Proteomes" id="UP000886885">
    <property type="component" value="Chromosome 1A"/>
</dbReference>
<dbReference type="OrthoDB" id="42919at2759"/>
<gene>
    <name evidence="4" type="ORF">POTOM_003135</name>
</gene>
<dbReference type="PANTHER" id="PTHR33178:SF3">
    <property type="entry name" value="STRESS-RESPONSE A_B BARREL DOMAIN-CONTAINING PROTEIN UP3"/>
    <property type="match status" value="1"/>
</dbReference>
<evidence type="ECO:0000313" key="4">
    <source>
        <dbReference type="EMBL" id="KAG6793909.1"/>
    </source>
</evidence>
<dbReference type="InterPro" id="IPR013103">
    <property type="entry name" value="RVT_2"/>
</dbReference>
<keyword evidence="5" id="KW-1185">Reference proteome</keyword>
<evidence type="ECO:0000256" key="2">
    <source>
        <dbReference type="SAM" id="Phobius"/>
    </source>
</evidence>
<dbReference type="EMBL" id="JAAWWB010000001">
    <property type="protein sequence ID" value="KAG6793909.1"/>
    <property type="molecule type" value="Genomic_DNA"/>
</dbReference>
<dbReference type="Pfam" id="PF07876">
    <property type="entry name" value="Dabb"/>
    <property type="match status" value="2"/>
</dbReference>
<dbReference type="PROSITE" id="PS51502">
    <property type="entry name" value="S_R_A_B_BARREL"/>
    <property type="match status" value="2"/>
</dbReference>
<comment type="caution">
    <text evidence="4">The sequence shown here is derived from an EMBL/GenBank/DDBJ whole genome shotgun (WGS) entry which is preliminary data.</text>
</comment>
<keyword evidence="2" id="KW-0812">Transmembrane</keyword>
<dbReference type="AlphaFoldDB" id="A0A8X8J098"/>
<evidence type="ECO:0000313" key="5">
    <source>
        <dbReference type="Proteomes" id="UP000886885"/>
    </source>
</evidence>
<proteinExistence type="predicted"/>
<reference evidence="4" key="1">
    <citation type="journal article" date="2020" name="bioRxiv">
        <title>Hybrid origin of Populus tomentosa Carr. identified through genome sequencing and phylogenomic analysis.</title>
        <authorList>
            <person name="An X."/>
            <person name="Gao K."/>
            <person name="Chen Z."/>
            <person name="Li J."/>
            <person name="Yang X."/>
            <person name="Yang X."/>
            <person name="Zhou J."/>
            <person name="Guo T."/>
            <person name="Zhao T."/>
            <person name="Huang S."/>
            <person name="Miao D."/>
            <person name="Khan W.U."/>
            <person name="Rao P."/>
            <person name="Ye M."/>
            <person name="Lei B."/>
            <person name="Liao W."/>
            <person name="Wang J."/>
            <person name="Ji L."/>
            <person name="Li Y."/>
            <person name="Guo B."/>
            <person name="Mustafa N.S."/>
            <person name="Li S."/>
            <person name="Yun Q."/>
            <person name="Keller S.R."/>
            <person name="Mao J."/>
            <person name="Zhang R."/>
            <person name="Strauss S.H."/>
        </authorList>
    </citation>
    <scope>NUCLEOTIDE SEQUENCE</scope>
    <source>
        <strain evidence="4">GM15</strain>
        <tissue evidence="4">Leaf</tissue>
    </source>
</reference>
<evidence type="ECO:0000259" key="3">
    <source>
        <dbReference type="PROSITE" id="PS51502"/>
    </source>
</evidence>
<sequence>MPVPPAGQIADALERSANHMHKEDLELPMFDLGTLAIKNQASKWLQNFMLRRIGARDSEWEQEQRIHSSRPQPQPSRAFILLHFGYSLAVILHNASVILWLSSYIMHAQRKTSVNAYISHTLIMNKGSETNLDSLDSRTVYFLSVLTIEITSNVLEWGDTKEETDKAQNAEELGTEDNENEEASLTGELGTDTNKNEEANFKGMNEVGPSSTYAHASVTHDENPSVSGKARQIPPWMQDYETRKNLSEEEDLNAMIIIIEVDPSTFEEAVYFVHKGFEKCYCEHTLFTKLEEGGKLLIVSLYFNDLIFTRNEKNMCEEFKKFMMLEFNMSDLGKMKSNSVKNPIVPSYKLSKDEEGTKIDATARSRTTKPFSFPFSSQNHQLKPFFLSFKPYSASSKSQIKMSSSTPSQTVEHIVLFKVKEDTDPTKINTMINSLNRLLSLDSVLHLNAGALYRTKSSPIPFTHMLHSRYSSKENLSAYAVHPSHVSVVKESVQPICDDVMAVDWVTDDLNGGGSLVPPPGSAIRLSFLKLKEGLGDEVKVEILGSIKGIKGKYGGIHQISCGENFSARAKGYSMASLAVFPGLSELDSKEELVNLEKAKFRDYLQSLIVLDYVVQPSTSTL</sequence>
<feature type="transmembrane region" description="Helical" evidence="2">
    <location>
        <begin position="78"/>
        <end position="101"/>
    </location>
</feature>
<protein>
    <recommendedName>
        <fullName evidence="3">Stress-response A/B barrel domain-containing protein</fullName>
    </recommendedName>
</protein>
<keyword evidence="2" id="KW-1133">Transmembrane helix</keyword>
<dbReference type="SMART" id="SM00886">
    <property type="entry name" value="Dabb"/>
    <property type="match status" value="2"/>
</dbReference>
<accession>A0A8X8J098</accession>
<feature type="region of interest" description="Disordered" evidence="1">
    <location>
        <begin position="161"/>
        <end position="194"/>
    </location>
</feature>